<feature type="region of interest" description="Disordered" evidence="1">
    <location>
        <begin position="385"/>
        <end position="425"/>
    </location>
</feature>
<reference evidence="3" key="1">
    <citation type="submission" date="2019-08" db="EMBL/GenBank/DDBJ databases">
        <title>The improved chromosome-level genome for the pearl oyster Pinctada fucata martensii using PacBio sequencing and Hi-C.</title>
        <authorList>
            <person name="Zheng Z."/>
        </authorList>
    </citation>
    <scope>NUCLEOTIDE SEQUENCE</scope>
    <source>
        <strain evidence="3">ZZ-2019</strain>
        <tissue evidence="3">Adductor muscle</tissue>
    </source>
</reference>
<sequence length="425" mass="47379">MLPLSKFHRLPPMFLELNISSITSLSVYASARDGNVTVKGDFSTEGNFVVSKEYHSPTSPPTQQATVNNWTTLQGTGNTVLANTTFYYNVNVSQEICIQPYIRWAKKDVHLKFSSPFKIRLDQGIVASSTAAVSAIQNEAMSNITGYFDTSDNRVDIRAFGVQIWDLMLSPGQHQTEAHVTNHSLFSQSMANCFGDPSELDMGSCGDPGTAIIRTSENFDSLKKIFGDELILFTDDENKTCTWCGRKGRQCRSCSEYSVDANEVCADRLMVSAMATAITKLAKFIQAEWANRRLVVLDAWTEPTSLYPEGKYGHSTLHNEGRAASVGISKPLFYFPPNVEIETDREILHRLKDLFRCSGFSSAVGNATDGVYELCVSNVDKSQKYHTKKRRKRKRQANNDMSSHSEKREDLAKKMAALPGTKLLK</sequence>
<protein>
    <recommendedName>
        <fullName evidence="2">Hedgehog N-terminal signalling domain-containing protein</fullName>
    </recommendedName>
</protein>
<name>A0AA88XXY3_PINIB</name>
<dbReference type="EMBL" id="VSWD01000009">
    <property type="protein sequence ID" value="KAK3094069.1"/>
    <property type="molecule type" value="Genomic_DNA"/>
</dbReference>
<evidence type="ECO:0000256" key="1">
    <source>
        <dbReference type="SAM" id="MobiDB-lite"/>
    </source>
</evidence>
<dbReference type="InterPro" id="IPR009045">
    <property type="entry name" value="Zn_M74/Hedgehog-like"/>
</dbReference>
<evidence type="ECO:0000313" key="4">
    <source>
        <dbReference type="Proteomes" id="UP001186944"/>
    </source>
</evidence>
<dbReference type="Gene3D" id="3.30.1380.10">
    <property type="match status" value="1"/>
</dbReference>
<accession>A0AA88XXY3</accession>
<dbReference type="InterPro" id="IPR000320">
    <property type="entry name" value="Hedgehog_signalling_dom"/>
</dbReference>
<feature type="compositionally biased region" description="Basic and acidic residues" evidence="1">
    <location>
        <begin position="403"/>
        <end position="413"/>
    </location>
</feature>
<evidence type="ECO:0000313" key="3">
    <source>
        <dbReference type="EMBL" id="KAK3094069.1"/>
    </source>
</evidence>
<comment type="caution">
    <text evidence="3">The sequence shown here is derived from an EMBL/GenBank/DDBJ whole genome shotgun (WGS) entry which is preliminary data.</text>
</comment>
<gene>
    <name evidence="3" type="ORF">FSP39_023763</name>
</gene>
<feature type="compositionally biased region" description="Basic residues" evidence="1">
    <location>
        <begin position="385"/>
        <end position="396"/>
    </location>
</feature>
<dbReference type="SUPFAM" id="SSF55166">
    <property type="entry name" value="Hedgehog/DD-peptidase"/>
    <property type="match status" value="1"/>
</dbReference>
<dbReference type="Pfam" id="PF01085">
    <property type="entry name" value="HH_signal"/>
    <property type="match status" value="1"/>
</dbReference>
<dbReference type="AlphaFoldDB" id="A0AA88XXY3"/>
<organism evidence="3 4">
    <name type="scientific">Pinctada imbricata</name>
    <name type="common">Atlantic pearl-oyster</name>
    <name type="synonym">Pinctada martensii</name>
    <dbReference type="NCBI Taxonomy" id="66713"/>
    <lineage>
        <taxon>Eukaryota</taxon>
        <taxon>Metazoa</taxon>
        <taxon>Spiralia</taxon>
        <taxon>Lophotrochozoa</taxon>
        <taxon>Mollusca</taxon>
        <taxon>Bivalvia</taxon>
        <taxon>Autobranchia</taxon>
        <taxon>Pteriomorphia</taxon>
        <taxon>Pterioida</taxon>
        <taxon>Pterioidea</taxon>
        <taxon>Pteriidae</taxon>
        <taxon>Pinctada</taxon>
    </lineage>
</organism>
<dbReference type="GO" id="GO:0007267">
    <property type="term" value="P:cell-cell signaling"/>
    <property type="evidence" value="ECO:0007669"/>
    <property type="project" value="InterPro"/>
</dbReference>
<keyword evidence="4" id="KW-1185">Reference proteome</keyword>
<proteinExistence type="predicted"/>
<feature type="domain" description="Hedgehog N-terminal signalling" evidence="2">
    <location>
        <begin position="260"/>
        <end position="327"/>
    </location>
</feature>
<dbReference type="Proteomes" id="UP001186944">
    <property type="component" value="Unassembled WGS sequence"/>
</dbReference>
<evidence type="ECO:0000259" key="2">
    <source>
        <dbReference type="Pfam" id="PF01085"/>
    </source>
</evidence>